<dbReference type="AlphaFoldDB" id="A0A2C9W876"/>
<protein>
    <submittedName>
        <fullName evidence="1">Uncharacterized protein</fullName>
    </submittedName>
</protein>
<gene>
    <name evidence="1" type="ORF">MANES_03G118900</name>
</gene>
<reference evidence="1" key="1">
    <citation type="submission" date="2016-02" db="EMBL/GenBank/DDBJ databases">
        <title>WGS assembly of Manihot esculenta.</title>
        <authorList>
            <person name="Bredeson J.V."/>
            <person name="Prochnik S.E."/>
            <person name="Lyons J.B."/>
            <person name="Schmutz J."/>
            <person name="Grimwood J."/>
            <person name="Vrebalov J."/>
            <person name="Bart R.S."/>
            <person name="Amuge T."/>
            <person name="Ferguson M.E."/>
            <person name="Green R."/>
            <person name="Putnam N."/>
            <person name="Stites J."/>
            <person name="Rounsley S."/>
            <person name="Rokhsar D.S."/>
        </authorList>
    </citation>
    <scope>NUCLEOTIDE SEQUENCE [LARGE SCALE GENOMIC DNA]</scope>
    <source>
        <tissue evidence="1">Leaf</tissue>
    </source>
</reference>
<dbReference type="EMBL" id="CM004389">
    <property type="protein sequence ID" value="OAY54988.1"/>
    <property type="molecule type" value="Genomic_DNA"/>
</dbReference>
<sequence>MVRQKESNIAEEIMYSLVSLLEQFPLMNEFYKHISMDLDTFLNLVCKIEIFLRLKQKLLITISDDVISLRQETITHVLLHSFQTPHGIYRAEADARFFQEHI</sequence>
<proteinExistence type="predicted"/>
<evidence type="ECO:0000313" key="1">
    <source>
        <dbReference type="EMBL" id="OAY54988.1"/>
    </source>
</evidence>
<name>A0A2C9W876_MANES</name>
<accession>A0A2C9W876</accession>
<organism evidence="1">
    <name type="scientific">Manihot esculenta</name>
    <name type="common">Cassava</name>
    <name type="synonym">Jatropha manihot</name>
    <dbReference type="NCBI Taxonomy" id="3983"/>
    <lineage>
        <taxon>Eukaryota</taxon>
        <taxon>Viridiplantae</taxon>
        <taxon>Streptophyta</taxon>
        <taxon>Embryophyta</taxon>
        <taxon>Tracheophyta</taxon>
        <taxon>Spermatophyta</taxon>
        <taxon>Magnoliopsida</taxon>
        <taxon>eudicotyledons</taxon>
        <taxon>Gunneridae</taxon>
        <taxon>Pentapetalae</taxon>
        <taxon>rosids</taxon>
        <taxon>fabids</taxon>
        <taxon>Malpighiales</taxon>
        <taxon>Euphorbiaceae</taxon>
        <taxon>Crotonoideae</taxon>
        <taxon>Manihoteae</taxon>
        <taxon>Manihot</taxon>
    </lineage>
</organism>